<keyword evidence="3" id="KW-1185">Reference proteome</keyword>
<dbReference type="OrthoDB" id="10454865at2759"/>
<dbReference type="GeneID" id="63678532"/>
<evidence type="ECO:0000313" key="3">
    <source>
        <dbReference type="Proteomes" id="UP000031575"/>
    </source>
</evidence>
<organism evidence="2 3">
    <name type="scientific">Sporothrix brasiliensis 5110</name>
    <dbReference type="NCBI Taxonomy" id="1398154"/>
    <lineage>
        <taxon>Eukaryota</taxon>
        <taxon>Fungi</taxon>
        <taxon>Dikarya</taxon>
        <taxon>Ascomycota</taxon>
        <taxon>Pezizomycotina</taxon>
        <taxon>Sordariomycetes</taxon>
        <taxon>Sordariomycetidae</taxon>
        <taxon>Ophiostomatales</taxon>
        <taxon>Ophiostomataceae</taxon>
        <taxon>Sporothrix</taxon>
    </lineage>
</organism>
<dbReference type="HOGENOM" id="CLU_1497173_0_0_1"/>
<feature type="region of interest" description="Disordered" evidence="1">
    <location>
        <begin position="1"/>
        <end position="25"/>
    </location>
</feature>
<feature type="compositionally biased region" description="Low complexity" evidence="1">
    <location>
        <begin position="39"/>
        <end position="85"/>
    </location>
</feature>
<name>A0A0C2F8G0_9PEZI</name>
<reference evidence="2 3" key="1">
    <citation type="journal article" date="2014" name="BMC Genomics">
        <title>Comparative genomics of the major fungal agents of human and animal Sporotrichosis: Sporothrix schenckii and Sporothrix brasiliensis.</title>
        <authorList>
            <person name="Teixeira M.M."/>
            <person name="de Almeida L.G."/>
            <person name="Kubitschek-Barreira P."/>
            <person name="Alves F.L."/>
            <person name="Kioshima E.S."/>
            <person name="Abadio A.K."/>
            <person name="Fernandes L."/>
            <person name="Derengowski L.S."/>
            <person name="Ferreira K.S."/>
            <person name="Souza R.C."/>
            <person name="Ruiz J.C."/>
            <person name="de Andrade N.C."/>
            <person name="Paes H.C."/>
            <person name="Nicola A.M."/>
            <person name="Albuquerque P."/>
            <person name="Gerber A.L."/>
            <person name="Martins V.P."/>
            <person name="Peconick L.D."/>
            <person name="Neto A.V."/>
            <person name="Chaucanez C.B."/>
            <person name="Silva P.A."/>
            <person name="Cunha O.L."/>
            <person name="de Oliveira F.F."/>
            <person name="dos Santos T.C."/>
            <person name="Barros A.L."/>
            <person name="Soares M.A."/>
            <person name="de Oliveira L.M."/>
            <person name="Marini M.M."/>
            <person name="Villalobos-Duno H."/>
            <person name="Cunha M.M."/>
            <person name="de Hoog S."/>
            <person name="da Silveira J.F."/>
            <person name="Henrissat B."/>
            <person name="Nino-Vega G.A."/>
            <person name="Cisalpino P.S."/>
            <person name="Mora-Montes H.M."/>
            <person name="Almeida S.R."/>
            <person name="Stajich J.E."/>
            <person name="Lopes-Bezerra L.M."/>
            <person name="Vasconcelos A.T."/>
            <person name="Felipe M.S."/>
        </authorList>
    </citation>
    <scope>NUCLEOTIDE SEQUENCE [LARGE SCALE GENOMIC DNA]</scope>
    <source>
        <strain evidence="2 3">5110</strain>
    </source>
</reference>
<dbReference type="RefSeq" id="XP_040615353.1">
    <property type="nucleotide sequence ID" value="XM_040763611.1"/>
</dbReference>
<protein>
    <submittedName>
        <fullName evidence="2">Uncharacterized protein</fullName>
    </submittedName>
</protein>
<feature type="compositionally biased region" description="Polar residues" evidence="1">
    <location>
        <begin position="144"/>
        <end position="158"/>
    </location>
</feature>
<comment type="caution">
    <text evidence="2">The sequence shown here is derived from an EMBL/GenBank/DDBJ whole genome shotgun (WGS) entry which is preliminary data.</text>
</comment>
<feature type="region of interest" description="Disordered" evidence="1">
    <location>
        <begin position="39"/>
        <end position="181"/>
    </location>
</feature>
<dbReference type="EMBL" id="AWTV01000010">
    <property type="protein sequence ID" value="KIH87343.1"/>
    <property type="molecule type" value="Genomic_DNA"/>
</dbReference>
<gene>
    <name evidence="2" type="ORF">SPBR_05334</name>
</gene>
<dbReference type="Proteomes" id="UP000031575">
    <property type="component" value="Unassembled WGS sequence"/>
</dbReference>
<dbReference type="VEuPathDB" id="FungiDB:SPBR_05334"/>
<proteinExistence type="predicted"/>
<sequence>MPAGPPTQGRPRRVSINVKATPGQPLNPIVLAAAAAAAATASNARAVSDDNTSPSPSTSSRMSSGSATPPGRSSLSSGTLSLEASPARSSPKSPVEDTAPKTSATTVPDAQAMGPLKTKAKEAPGTPTKAAAQPSGVPAAPAKPSTSPQGTPKTTSATPVKMPVTMPVLPGRPDCSSRPKA</sequence>
<dbReference type="AlphaFoldDB" id="A0A0C2F8G0"/>
<accession>A0A0C2F8G0</accession>
<evidence type="ECO:0000256" key="1">
    <source>
        <dbReference type="SAM" id="MobiDB-lite"/>
    </source>
</evidence>
<evidence type="ECO:0000313" key="2">
    <source>
        <dbReference type="EMBL" id="KIH87343.1"/>
    </source>
</evidence>